<dbReference type="Proteomes" id="UP001279553">
    <property type="component" value="Unassembled WGS sequence"/>
</dbReference>
<feature type="region of interest" description="Disordered" evidence="1">
    <location>
        <begin position="1115"/>
        <end position="1146"/>
    </location>
</feature>
<feature type="transmembrane region" description="Helical" evidence="2">
    <location>
        <begin position="75"/>
        <end position="93"/>
    </location>
</feature>
<feature type="transmembrane region" description="Helical" evidence="2">
    <location>
        <begin position="527"/>
        <end position="555"/>
    </location>
</feature>
<evidence type="ECO:0000256" key="1">
    <source>
        <dbReference type="SAM" id="MobiDB-lite"/>
    </source>
</evidence>
<dbReference type="PANTHER" id="PTHR32063">
    <property type="match status" value="1"/>
</dbReference>
<feature type="compositionally biased region" description="Pro residues" evidence="1">
    <location>
        <begin position="1125"/>
        <end position="1134"/>
    </location>
</feature>
<gene>
    <name evidence="3" type="ORF">SIL87_12675</name>
</gene>
<dbReference type="SUPFAM" id="SSF82866">
    <property type="entry name" value="Multidrug efflux transporter AcrB transmembrane domain"/>
    <property type="match status" value="2"/>
</dbReference>
<dbReference type="PANTHER" id="PTHR32063:SF16">
    <property type="entry name" value="CATION EFFLUX SYSTEM (ACRB_ACRD_ACRF FAMILY)"/>
    <property type="match status" value="1"/>
</dbReference>
<keyword evidence="2" id="KW-0812">Transmembrane</keyword>
<feature type="transmembrane region" description="Helical" evidence="2">
    <location>
        <begin position="1056"/>
        <end position="1076"/>
    </location>
</feature>
<evidence type="ECO:0000256" key="2">
    <source>
        <dbReference type="SAM" id="Phobius"/>
    </source>
</evidence>
<feature type="compositionally biased region" description="Pro residues" evidence="1">
    <location>
        <begin position="1"/>
        <end position="12"/>
    </location>
</feature>
<dbReference type="Pfam" id="PF00873">
    <property type="entry name" value="ACR_tran"/>
    <property type="match status" value="1"/>
</dbReference>
<dbReference type="PRINTS" id="PR00702">
    <property type="entry name" value="ACRIFLAVINRP"/>
</dbReference>
<dbReference type="SUPFAM" id="SSF82714">
    <property type="entry name" value="Multidrug efflux transporter AcrB TolC docking domain, DN and DC subdomains"/>
    <property type="match status" value="2"/>
</dbReference>
<dbReference type="InterPro" id="IPR001036">
    <property type="entry name" value="Acrflvin-R"/>
</dbReference>
<feature type="transmembrane region" description="Helical" evidence="2">
    <location>
        <begin position="1082"/>
        <end position="1106"/>
    </location>
</feature>
<name>A0AAW9DSK4_ACIAO</name>
<feature type="compositionally biased region" description="Basic and acidic residues" evidence="1">
    <location>
        <begin position="35"/>
        <end position="45"/>
    </location>
</feature>
<feature type="transmembrane region" description="Helical" evidence="2">
    <location>
        <begin position="594"/>
        <end position="617"/>
    </location>
</feature>
<feature type="transmembrane region" description="Helical" evidence="2">
    <location>
        <begin position="500"/>
        <end position="521"/>
    </location>
</feature>
<keyword evidence="4" id="KW-1185">Reference proteome</keyword>
<evidence type="ECO:0000313" key="4">
    <source>
        <dbReference type="Proteomes" id="UP001279553"/>
    </source>
</evidence>
<dbReference type="InterPro" id="IPR027463">
    <property type="entry name" value="AcrB_DN_DC_subdom"/>
</dbReference>
<comment type="caution">
    <text evidence="3">The sequence shown here is derived from an EMBL/GenBank/DDBJ whole genome shotgun (WGS) entry which is preliminary data.</text>
</comment>
<protein>
    <submittedName>
        <fullName evidence="3">Efflux RND transporter permease subunit</fullName>
    </submittedName>
</protein>
<evidence type="ECO:0000313" key="3">
    <source>
        <dbReference type="EMBL" id="MDX5931621.1"/>
    </source>
</evidence>
<accession>A0AAW9DSK4</accession>
<keyword evidence="2" id="KW-0472">Membrane</keyword>
<reference evidence="3 4" key="1">
    <citation type="submission" date="2023-11" db="EMBL/GenBank/DDBJ databases">
        <title>MicrobeMod: A computational toolkit for identifying prokaryotic methylation and restriction-modification with nanopore sequencing.</title>
        <authorList>
            <person name="Crits-Christoph A."/>
            <person name="Kang S.C."/>
            <person name="Lee H."/>
            <person name="Ostrov N."/>
        </authorList>
    </citation>
    <scope>NUCLEOTIDE SEQUENCE [LARGE SCALE GENOMIC DNA]</scope>
    <source>
        <strain evidence="3 4">DSMZ 700</strain>
    </source>
</reference>
<organism evidence="3 4">
    <name type="scientific">Acidiphilium acidophilum</name>
    <name type="common">Thiobacillus acidophilus</name>
    <dbReference type="NCBI Taxonomy" id="76588"/>
    <lineage>
        <taxon>Bacteria</taxon>
        <taxon>Pseudomonadati</taxon>
        <taxon>Pseudomonadota</taxon>
        <taxon>Alphaproteobacteria</taxon>
        <taxon>Acetobacterales</taxon>
        <taxon>Acidocellaceae</taxon>
        <taxon>Acidiphilium</taxon>
    </lineage>
</organism>
<dbReference type="SUPFAM" id="SSF82693">
    <property type="entry name" value="Multidrug efflux transporter AcrB pore domain, PN1, PN2, PC1 and PC2 subdomains"/>
    <property type="match status" value="2"/>
</dbReference>
<feature type="transmembrane region" description="Helical" evidence="2">
    <location>
        <begin position="403"/>
        <end position="422"/>
    </location>
</feature>
<dbReference type="AlphaFoldDB" id="A0AAW9DSK4"/>
<sequence>MDDYPGPPPPAAPDDGRNAGGAGVNPQSPPAARDTTGDPRGERHGPRGASPQTPKSPGLAGGIARMFVRSPVTPLLYIMAFFFGLIGFFQIPYQQNPQISVPFVDIFVSYPGASPNQVERLVTDPLELLMTSLQGVRHVYGVSEPGRSMVTVRFAVGQHATDALQRLYTKIFSHLNAMPAGASQPLVVPKGVNSVPFFNVTLWSKTMGPARLDDIGQVVLQELMTIPGTADGFTVHGQREEVQIHVLPSRLNAYDIPLTKIAEVIRTANLSAEVGHITQSNHYLKVYTGKFLSNPQEIENLVVGVYHGSPVYLDQVAKVTFGAGAPNKMVQFFAPGGVHHTAVNGAPAVTIAIAKKSGANTVVMAHQILANLKSFEGTIIPNDVHVTVSRNEGKSAEGKVNELLFKLVLETSLVAFLVFLVLGWRPAFVTLLIIPVVILFTIFLAQHLGYTLNRVSLFALILTIAILVDDAIVVVENIYRRWLEAGRVTAAITIDAVREVGNPTIVATLTVVVALLPMAFVRGMMGPYMIAIPILGSAAMIFSLFAAFVFTPYLIQKIPPNLARMRRAGEREHRQSRKLAGFYKWMMDGLLAKAWRRGALIGLIVMGLAGVGALFYFDGVIMTMLPEDNVNHFDVVLSMRAGTPVEETYNTARAMIERIDRMRYVKNSQLYVGAPEPFSFNGMVRHYYLRDKPWQAMIHVELNDRRPMQSHAIALRAVANLDALAKTLKTPIKSVQVVESPPGPPVRRSVVAVVYGPDQQARDKFATVLAHDFGKARSIGEVDSSIEYAYPVWHFKIDQLKAAIAGVDDRSIKRSLELALNDETIASLPQGGTFKTVPVKLSVPMGTRAEAGKLLQLPVSTDQGSAVPLSEVGTPKLSHEEPTLLQRDLRSVAYVTGASIGQLAAPIYGMLEVDTMLQKAKYPTCTYTAPPTDVNKVGCYWTGSWTVTFETFLDMGIAFGVAFFLIYMVLAAEFRGLVMPVVIMVPIFLTMLGIVPGHWLFGAPFTATSMIGFIALMGIIVRNSILLVDFAQHAVIEGATVREAVVAACAARTRPILITAAVLMIGSMFIISSPIFQGMGLSLLFGTLVSTLLTLIVVPLGINIAGNYLLPHEMRRQADDEGEPEAPPAQPVPAGPATVPYGTYEG</sequence>
<dbReference type="GO" id="GO:0042910">
    <property type="term" value="F:xenobiotic transmembrane transporter activity"/>
    <property type="evidence" value="ECO:0007669"/>
    <property type="project" value="TreeGrafter"/>
</dbReference>
<proteinExistence type="predicted"/>
<dbReference type="Gene3D" id="3.30.70.1320">
    <property type="entry name" value="Multidrug efflux transporter AcrB pore domain like"/>
    <property type="match status" value="1"/>
</dbReference>
<dbReference type="GO" id="GO:0005886">
    <property type="term" value="C:plasma membrane"/>
    <property type="evidence" value="ECO:0007669"/>
    <property type="project" value="TreeGrafter"/>
</dbReference>
<keyword evidence="2" id="KW-1133">Transmembrane helix</keyword>
<dbReference type="Gene3D" id="3.30.70.1440">
    <property type="entry name" value="Multidrug efflux transporter AcrB pore domain"/>
    <property type="match status" value="1"/>
</dbReference>
<feature type="region of interest" description="Disordered" evidence="1">
    <location>
        <begin position="1"/>
        <end position="58"/>
    </location>
</feature>
<feature type="transmembrane region" description="Helical" evidence="2">
    <location>
        <begin position="952"/>
        <end position="970"/>
    </location>
</feature>
<dbReference type="Gene3D" id="3.30.70.1430">
    <property type="entry name" value="Multidrug efflux transporter AcrB pore domain"/>
    <property type="match status" value="2"/>
</dbReference>
<feature type="transmembrane region" description="Helical" evidence="2">
    <location>
        <begin position="455"/>
        <end position="479"/>
    </location>
</feature>
<dbReference type="Gene3D" id="1.20.1640.10">
    <property type="entry name" value="Multidrug efflux transporter AcrB transmembrane domain"/>
    <property type="match status" value="2"/>
</dbReference>
<dbReference type="RefSeq" id="WP_319614523.1">
    <property type="nucleotide sequence ID" value="NZ_JAWXYB010000018.1"/>
</dbReference>
<feature type="transmembrane region" description="Helical" evidence="2">
    <location>
        <begin position="977"/>
        <end position="995"/>
    </location>
</feature>
<feature type="transmembrane region" description="Helical" evidence="2">
    <location>
        <begin position="429"/>
        <end position="449"/>
    </location>
</feature>
<dbReference type="EMBL" id="JAWXYB010000018">
    <property type="protein sequence ID" value="MDX5931621.1"/>
    <property type="molecule type" value="Genomic_DNA"/>
</dbReference>
<feature type="transmembrane region" description="Helical" evidence="2">
    <location>
        <begin position="1001"/>
        <end position="1021"/>
    </location>
</feature>
<dbReference type="Gene3D" id="3.30.2090.10">
    <property type="entry name" value="Multidrug efflux transporter AcrB TolC docking domain, DN and DC subdomains"/>
    <property type="match status" value="2"/>
</dbReference>